<sequence>MAYTRNEIKELEPMVKSGKKRFVRYQESEELYSVGLHTFEQIAKEAGAIYKIRRLVLVNLDIFDEYLDTFRM</sequence>
<dbReference type="InterPro" id="IPR045591">
    <property type="entry name" value="DUF6462"/>
</dbReference>
<dbReference type="RefSeq" id="WP_156060263.1">
    <property type="nucleotide sequence ID" value="NZ_JAJEQO010000008.1"/>
</dbReference>
<gene>
    <name evidence="1" type="ORF">LKD34_06750</name>
</gene>
<dbReference type="Pfam" id="PF20063">
    <property type="entry name" value="DUF6462"/>
    <property type="match status" value="1"/>
</dbReference>
<accession>A0ABS8FFH1</accession>
<name>A0ABS8FFH1_9FIRM</name>
<dbReference type="Proteomes" id="UP001199236">
    <property type="component" value="Unassembled WGS sequence"/>
</dbReference>
<proteinExistence type="predicted"/>
<reference evidence="1 2" key="1">
    <citation type="submission" date="2021-10" db="EMBL/GenBank/DDBJ databases">
        <title>Anaerobic single-cell dispensing facilitates the cultivation of human gut bacteria.</title>
        <authorList>
            <person name="Afrizal A."/>
        </authorList>
    </citation>
    <scope>NUCLEOTIDE SEQUENCE [LARGE SCALE GENOMIC DNA]</scope>
    <source>
        <strain evidence="1 2">CLA-AA-H223</strain>
    </source>
</reference>
<dbReference type="EMBL" id="JAJEQO010000008">
    <property type="protein sequence ID" value="MCC2213191.1"/>
    <property type="molecule type" value="Genomic_DNA"/>
</dbReference>
<keyword evidence="2" id="KW-1185">Reference proteome</keyword>
<protein>
    <submittedName>
        <fullName evidence="1">DUF6462 family protein</fullName>
    </submittedName>
</protein>
<comment type="caution">
    <text evidence="1">The sequence shown here is derived from an EMBL/GenBank/DDBJ whole genome shotgun (WGS) entry which is preliminary data.</text>
</comment>
<evidence type="ECO:0000313" key="1">
    <source>
        <dbReference type="EMBL" id="MCC2213191.1"/>
    </source>
</evidence>
<evidence type="ECO:0000313" key="2">
    <source>
        <dbReference type="Proteomes" id="UP001199236"/>
    </source>
</evidence>
<organism evidence="1 2">
    <name type="scientific">Faecalibacterium hominis</name>
    <name type="common">ex Afrizal et al. 2022</name>
    <dbReference type="NCBI Taxonomy" id="2881265"/>
    <lineage>
        <taxon>Bacteria</taxon>
        <taxon>Bacillati</taxon>
        <taxon>Bacillota</taxon>
        <taxon>Clostridia</taxon>
        <taxon>Eubacteriales</taxon>
        <taxon>Oscillospiraceae</taxon>
        <taxon>Faecalibacterium</taxon>
    </lineage>
</organism>